<keyword evidence="4" id="KW-1185">Reference proteome</keyword>
<dbReference type="InterPro" id="IPR052372">
    <property type="entry name" value="YpjD/HemX"/>
</dbReference>
<keyword evidence="1" id="KW-1133">Transmembrane helix</keyword>
<feature type="transmembrane region" description="Helical" evidence="1">
    <location>
        <begin position="132"/>
        <end position="155"/>
    </location>
</feature>
<reference evidence="3" key="1">
    <citation type="submission" date="2022-05" db="EMBL/GenBank/DDBJ databases">
        <title>An RpoN-dependent PEP-CTERM gene is involved in floc formation of an Aquincola tertiaricarbonis strain.</title>
        <authorList>
            <person name="Qiu D."/>
            <person name="Xia M."/>
        </authorList>
    </citation>
    <scope>NUCLEOTIDE SEQUENCE</scope>
    <source>
        <strain evidence="3">RN12</strain>
    </source>
</reference>
<evidence type="ECO:0000259" key="2">
    <source>
        <dbReference type="Pfam" id="PF01578"/>
    </source>
</evidence>
<proteinExistence type="predicted"/>
<name>A0ABY4SDK1_AQUTE</name>
<feature type="transmembrane region" description="Helical" evidence="1">
    <location>
        <begin position="257"/>
        <end position="275"/>
    </location>
</feature>
<dbReference type="RefSeq" id="WP_250197609.1">
    <property type="nucleotide sequence ID" value="NZ_CP097636.1"/>
</dbReference>
<dbReference type="EMBL" id="CP097636">
    <property type="protein sequence ID" value="URI09380.1"/>
    <property type="molecule type" value="Genomic_DNA"/>
</dbReference>
<feature type="transmembrane region" description="Helical" evidence="1">
    <location>
        <begin position="12"/>
        <end position="29"/>
    </location>
</feature>
<feature type="transmembrane region" description="Helical" evidence="1">
    <location>
        <begin position="41"/>
        <end position="63"/>
    </location>
</feature>
<dbReference type="Pfam" id="PF01578">
    <property type="entry name" value="Cytochrom_C_asm"/>
    <property type="match status" value="1"/>
</dbReference>
<feature type="transmembrane region" description="Helical" evidence="1">
    <location>
        <begin position="69"/>
        <end position="90"/>
    </location>
</feature>
<feature type="transmembrane region" description="Helical" evidence="1">
    <location>
        <begin position="226"/>
        <end position="245"/>
    </location>
</feature>
<feature type="transmembrane region" description="Helical" evidence="1">
    <location>
        <begin position="102"/>
        <end position="120"/>
    </location>
</feature>
<evidence type="ECO:0000256" key="1">
    <source>
        <dbReference type="SAM" id="Phobius"/>
    </source>
</evidence>
<dbReference type="PANTHER" id="PTHR38034:SF1">
    <property type="entry name" value="INNER MEMBRANE PROTEIN YPJD"/>
    <property type="match status" value="1"/>
</dbReference>
<protein>
    <submittedName>
        <fullName evidence="3">Cytochrome c biogenesis protein CcsA</fullName>
    </submittedName>
</protein>
<organism evidence="3 4">
    <name type="scientific">Aquincola tertiaricarbonis</name>
    <dbReference type="NCBI Taxonomy" id="391953"/>
    <lineage>
        <taxon>Bacteria</taxon>
        <taxon>Pseudomonadati</taxon>
        <taxon>Pseudomonadota</taxon>
        <taxon>Betaproteobacteria</taxon>
        <taxon>Burkholderiales</taxon>
        <taxon>Sphaerotilaceae</taxon>
        <taxon>Aquincola</taxon>
    </lineage>
</organism>
<accession>A0ABY4SDK1</accession>
<feature type="transmembrane region" description="Helical" evidence="1">
    <location>
        <begin position="194"/>
        <end position="214"/>
    </location>
</feature>
<dbReference type="PANTHER" id="PTHR38034">
    <property type="entry name" value="INNER MEMBRANE PROTEIN YPJD"/>
    <property type="match status" value="1"/>
</dbReference>
<keyword evidence="1" id="KW-0472">Membrane</keyword>
<sequence length="283" mass="30231">MNFLSGSTDVAALSVWVLGLVALVGYAAATWPIESRSRWPAVALGVAWVAHGLALVLDVGGWGQAQRGARFGFAPALSVTVWLVLAMHAVESRFVPLPGVRRLLALAGSATLLLTLMFPGDVRVHVGSPWVPLHWLLGVASYGLFGAAVLHASLLDAAERQMRPRAGRPPAPGGVLPAPLGLPLMRLERLTFRFVDAGFVVLSAALLLGIGSAVQSPALWKWDHKTIFSLLGWGTVAVLMVGRHVRGWRGRHATRWLYAGAALLLLAYIGSRFVLEVLLGRVS</sequence>
<evidence type="ECO:0000313" key="4">
    <source>
        <dbReference type="Proteomes" id="UP001056201"/>
    </source>
</evidence>
<evidence type="ECO:0000313" key="3">
    <source>
        <dbReference type="EMBL" id="URI09380.1"/>
    </source>
</evidence>
<gene>
    <name evidence="3" type="primary">ccsA</name>
    <name evidence="3" type="ORF">MW290_27835</name>
</gene>
<dbReference type="InterPro" id="IPR002541">
    <property type="entry name" value="Cyt_c_assembly"/>
</dbReference>
<keyword evidence="1" id="KW-0812">Transmembrane</keyword>
<feature type="domain" description="Cytochrome c assembly protein" evidence="2">
    <location>
        <begin position="72"/>
        <end position="278"/>
    </location>
</feature>
<dbReference type="Proteomes" id="UP001056201">
    <property type="component" value="Chromosome 2"/>
</dbReference>